<dbReference type="AlphaFoldDB" id="A0A9D6L5X7"/>
<dbReference type="HAMAP" id="MF_00122">
    <property type="entry name" value="GatC"/>
    <property type="match status" value="1"/>
</dbReference>
<sequence length="104" mass="11313">MSIDREDVKRIAELARLEIPEDRIERTARELSAVLDYAAALRRLDLEGCEPTVFAGLGAAGPAPLRADALDDVRRLTPETALAAAPEHEDDAFLVPPVVENLNP</sequence>
<dbReference type="GO" id="GO:0006412">
    <property type="term" value="P:translation"/>
    <property type="evidence" value="ECO:0007669"/>
    <property type="project" value="UniProtKB-UniRule"/>
</dbReference>
<comment type="caution">
    <text evidence="2">The sequence shown here is derived from an EMBL/GenBank/DDBJ whole genome shotgun (WGS) entry which is preliminary data.</text>
</comment>
<dbReference type="PANTHER" id="PTHR15004:SF0">
    <property type="entry name" value="GLUTAMYL-TRNA(GLN) AMIDOTRANSFERASE SUBUNIT C, MITOCHONDRIAL"/>
    <property type="match status" value="1"/>
</dbReference>
<evidence type="ECO:0000313" key="3">
    <source>
        <dbReference type="Proteomes" id="UP000807850"/>
    </source>
</evidence>
<keyword evidence="1" id="KW-0547">Nucleotide-binding</keyword>
<keyword evidence="1" id="KW-0436">Ligase</keyword>
<dbReference type="PANTHER" id="PTHR15004">
    <property type="entry name" value="GLUTAMYL-TRNA(GLN) AMIDOTRANSFERASE SUBUNIT C, MITOCHONDRIAL"/>
    <property type="match status" value="1"/>
</dbReference>
<dbReference type="Pfam" id="PF02686">
    <property type="entry name" value="GatC"/>
    <property type="match status" value="1"/>
</dbReference>
<gene>
    <name evidence="1 2" type="primary">gatC</name>
    <name evidence="2" type="ORF">HY076_02995</name>
</gene>
<comment type="function">
    <text evidence="1">Allows the formation of correctly charged Asn-tRNA(Asn) or Gln-tRNA(Gln) through the transamidation of misacylated Asp-tRNA(Asn) or Glu-tRNA(Gln) in organisms which lack either or both of asparaginyl-tRNA or glutaminyl-tRNA synthetases. The reaction takes place in the presence of glutamine and ATP through an activated phospho-Asp-tRNA(Asn) or phospho-Glu-tRNA(Gln).</text>
</comment>
<evidence type="ECO:0000256" key="1">
    <source>
        <dbReference type="HAMAP-Rule" id="MF_00122"/>
    </source>
</evidence>
<comment type="catalytic activity">
    <reaction evidence="1">
        <text>L-aspartyl-tRNA(Asn) + L-glutamine + ATP + H2O = L-asparaginyl-tRNA(Asn) + L-glutamate + ADP + phosphate + 2 H(+)</text>
        <dbReference type="Rhea" id="RHEA:14513"/>
        <dbReference type="Rhea" id="RHEA-COMP:9674"/>
        <dbReference type="Rhea" id="RHEA-COMP:9677"/>
        <dbReference type="ChEBI" id="CHEBI:15377"/>
        <dbReference type="ChEBI" id="CHEBI:15378"/>
        <dbReference type="ChEBI" id="CHEBI:29985"/>
        <dbReference type="ChEBI" id="CHEBI:30616"/>
        <dbReference type="ChEBI" id="CHEBI:43474"/>
        <dbReference type="ChEBI" id="CHEBI:58359"/>
        <dbReference type="ChEBI" id="CHEBI:78515"/>
        <dbReference type="ChEBI" id="CHEBI:78516"/>
        <dbReference type="ChEBI" id="CHEBI:456216"/>
    </reaction>
</comment>
<dbReference type="SUPFAM" id="SSF141000">
    <property type="entry name" value="Glu-tRNAGln amidotransferase C subunit"/>
    <property type="match status" value="1"/>
</dbReference>
<keyword evidence="1" id="KW-0648">Protein biosynthesis</keyword>
<dbReference type="EMBL" id="JACQAY010000088">
    <property type="protein sequence ID" value="MBI3539221.1"/>
    <property type="molecule type" value="Genomic_DNA"/>
</dbReference>
<evidence type="ECO:0000313" key="2">
    <source>
        <dbReference type="EMBL" id="MBI3539221.1"/>
    </source>
</evidence>
<accession>A0A9D6L5X7</accession>
<comment type="subunit">
    <text evidence="1">Heterotrimer of A, B and C subunits.</text>
</comment>
<proteinExistence type="inferred from homology"/>
<dbReference type="GO" id="GO:0050567">
    <property type="term" value="F:glutaminyl-tRNA synthase (glutamine-hydrolyzing) activity"/>
    <property type="evidence" value="ECO:0007669"/>
    <property type="project" value="UniProtKB-UniRule"/>
</dbReference>
<dbReference type="GO" id="GO:0070681">
    <property type="term" value="P:glutaminyl-tRNAGln biosynthesis via transamidation"/>
    <property type="evidence" value="ECO:0007669"/>
    <property type="project" value="TreeGrafter"/>
</dbReference>
<protein>
    <recommendedName>
        <fullName evidence="1">Aspartyl/glutamyl-tRNA(Asn/Gln) amidotransferase subunit C</fullName>
        <shortName evidence="1">Asp/Glu-ADT subunit C</shortName>
        <ecNumber evidence="1">6.3.5.-</ecNumber>
    </recommendedName>
</protein>
<dbReference type="Gene3D" id="1.10.20.60">
    <property type="entry name" value="Glu-tRNAGln amidotransferase C subunit, N-terminal domain"/>
    <property type="match status" value="1"/>
</dbReference>
<dbReference type="NCBIfam" id="TIGR00135">
    <property type="entry name" value="gatC"/>
    <property type="match status" value="1"/>
</dbReference>
<reference evidence="2" key="1">
    <citation type="submission" date="2020-07" db="EMBL/GenBank/DDBJ databases">
        <title>Huge and variable diversity of episymbiotic CPR bacteria and DPANN archaea in groundwater ecosystems.</title>
        <authorList>
            <person name="He C.Y."/>
            <person name="Keren R."/>
            <person name="Whittaker M."/>
            <person name="Farag I.F."/>
            <person name="Doudna J."/>
            <person name="Cate J.H.D."/>
            <person name="Banfield J.F."/>
        </authorList>
    </citation>
    <scope>NUCLEOTIDE SEQUENCE</scope>
    <source>
        <strain evidence="2">NC_groundwater_928_Pr1_S-0.2um_72_17</strain>
    </source>
</reference>
<dbReference type="GO" id="GO:0005524">
    <property type="term" value="F:ATP binding"/>
    <property type="evidence" value="ECO:0007669"/>
    <property type="project" value="UniProtKB-KW"/>
</dbReference>
<dbReference type="EC" id="6.3.5.-" evidence="1"/>
<dbReference type="InterPro" id="IPR003837">
    <property type="entry name" value="GatC"/>
</dbReference>
<name>A0A9D6L5X7_UNCEI</name>
<dbReference type="Proteomes" id="UP000807850">
    <property type="component" value="Unassembled WGS sequence"/>
</dbReference>
<comment type="similarity">
    <text evidence="1">Belongs to the GatC family.</text>
</comment>
<dbReference type="GO" id="GO:0006450">
    <property type="term" value="P:regulation of translational fidelity"/>
    <property type="evidence" value="ECO:0007669"/>
    <property type="project" value="InterPro"/>
</dbReference>
<dbReference type="InterPro" id="IPR036113">
    <property type="entry name" value="Asp/Glu-ADT_sf_sub_c"/>
</dbReference>
<keyword evidence="1" id="KW-0067">ATP-binding</keyword>
<organism evidence="2 3">
    <name type="scientific">Eiseniibacteriota bacterium</name>
    <dbReference type="NCBI Taxonomy" id="2212470"/>
    <lineage>
        <taxon>Bacteria</taxon>
        <taxon>Candidatus Eiseniibacteriota</taxon>
    </lineage>
</organism>
<comment type="catalytic activity">
    <reaction evidence="1">
        <text>L-glutamyl-tRNA(Gln) + L-glutamine + ATP + H2O = L-glutaminyl-tRNA(Gln) + L-glutamate + ADP + phosphate + H(+)</text>
        <dbReference type="Rhea" id="RHEA:17521"/>
        <dbReference type="Rhea" id="RHEA-COMP:9681"/>
        <dbReference type="Rhea" id="RHEA-COMP:9684"/>
        <dbReference type="ChEBI" id="CHEBI:15377"/>
        <dbReference type="ChEBI" id="CHEBI:15378"/>
        <dbReference type="ChEBI" id="CHEBI:29985"/>
        <dbReference type="ChEBI" id="CHEBI:30616"/>
        <dbReference type="ChEBI" id="CHEBI:43474"/>
        <dbReference type="ChEBI" id="CHEBI:58359"/>
        <dbReference type="ChEBI" id="CHEBI:78520"/>
        <dbReference type="ChEBI" id="CHEBI:78521"/>
        <dbReference type="ChEBI" id="CHEBI:456216"/>
    </reaction>
</comment>